<organism evidence="3 4">
    <name type="scientific">Amycolatopsis balhimycina DSM 5908</name>
    <dbReference type="NCBI Taxonomy" id="1081091"/>
    <lineage>
        <taxon>Bacteria</taxon>
        <taxon>Bacillati</taxon>
        <taxon>Actinomycetota</taxon>
        <taxon>Actinomycetes</taxon>
        <taxon>Pseudonocardiales</taxon>
        <taxon>Pseudonocardiaceae</taxon>
        <taxon>Amycolatopsis</taxon>
    </lineage>
</organism>
<evidence type="ECO:0000256" key="1">
    <source>
        <dbReference type="ARBA" id="ARBA00007637"/>
    </source>
</evidence>
<comment type="caution">
    <text evidence="3">The sequence shown here is derived from an EMBL/GenBank/DDBJ whole genome shotgun (WGS) entry which is preliminary data.</text>
</comment>
<dbReference type="InterPro" id="IPR001509">
    <property type="entry name" value="Epimerase_deHydtase"/>
</dbReference>
<evidence type="ECO:0000313" key="3">
    <source>
        <dbReference type="EMBL" id="RSM44864.1"/>
    </source>
</evidence>
<gene>
    <name evidence="3" type="ORF">DMA12_15080</name>
</gene>
<reference evidence="3 4" key="1">
    <citation type="submission" date="2018-05" db="EMBL/GenBank/DDBJ databases">
        <title>Evolution of GPA BGCs.</title>
        <authorList>
            <person name="Waglechner N."/>
            <person name="Wright G.D."/>
        </authorList>
    </citation>
    <scope>NUCLEOTIDE SEQUENCE [LARGE SCALE GENOMIC DNA]</scope>
    <source>
        <strain evidence="3 4">DSM 5908</strain>
    </source>
</reference>
<protein>
    <submittedName>
        <fullName evidence="3">NAD-dependent dehydratase</fullName>
    </submittedName>
</protein>
<proteinExistence type="inferred from homology"/>
<evidence type="ECO:0000259" key="2">
    <source>
        <dbReference type="Pfam" id="PF01370"/>
    </source>
</evidence>
<dbReference type="Proteomes" id="UP000286716">
    <property type="component" value="Unassembled WGS sequence"/>
</dbReference>
<keyword evidence="4" id="KW-1185">Reference proteome</keyword>
<evidence type="ECO:0000313" key="4">
    <source>
        <dbReference type="Proteomes" id="UP000286716"/>
    </source>
</evidence>
<dbReference type="InterPro" id="IPR036291">
    <property type="entry name" value="NAD(P)-bd_dom_sf"/>
</dbReference>
<dbReference type="OrthoDB" id="9801785at2"/>
<name>A0A428WP75_AMYBA</name>
<dbReference type="Gene3D" id="3.40.50.720">
    <property type="entry name" value="NAD(P)-binding Rossmann-like Domain"/>
    <property type="match status" value="2"/>
</dbReference>
<dbReference type="SUPFAM" id="SSF51735">
    <property type="entry name" value="NAD(P)-binding Rossmann-fold domains"/>
    <property type="match status" value="1"/>
</dbReference>
<dbReference type="AlphaFoldDB" id="A0A428WP75"/>
<dbReference type="Gene3D" id="3.90.25.10">
    <property type="entry name" value="UDP-galactose 4-epimerase, domain 1"/>
    <property type="match status" value="1"/>
</dbReference>
<dbReference type="Pfam" id="PF01370">
    <property type="entry name" value="Epimerase"/>
    <property type="match status" value="2"/>
</dbReference>
<sequence length="352" mass="38114">MHVLVTGGAGFIGRQVVRALAAAGHRIRVLDALLPDTHSEEQPPRFPDGVEFVRGDLRSADTTARALRGIDLVSHHAAVVGRGKEMLDAPHHVSCNDLGTANLLAEMARQDVGRLILAGTVAIYGDSNYSCPEHGRMRPPRRSLADLEAGRFQPRCDRCGTELRDFPVTEEDALDPPRNIYAITKLTQEYLSEAWARETGAQATVLRYHNVYGPDIPYQSPYSGVAAVFRSAVARGEAPQLYEDGNPTRDFVHVSDVATATTAVMGLEPTGFRAYNVASGTPHSIGDVARALVAARGGPAPVVTGKFRIGDVRHIVAAPARLMRETTWRPAMDFESGMKEFAHEPMYGGPEG</sequence>
<comment type="similarity">
    <text evidence="1">Belongs to the NAD(P)-dependent epimerase/dehydratase family.</text>
</comment>
<feature type="domain" description="NAD-dependent epimerase/dehydratase" evidence="2">
    <location>
        <begin position="3"/>
        <end position="132"/>
    </location>
</feature>
<accession>A0A428WP75</accession>
<feature type="domain" description="NAD-dependent epimerase/dehydratase" evidence="2">
    <location>
        <begin position="169"/>
        <end position="278"/>
    </location>
</feature>
<dbReference type="RefSeq" id="WP_020639572.1">
    <property type="nucleotide sequence ID" value="NZ_QHHU01000018.1"/>
</dbReference>
<dbReference type="EMBL" id="QHHU01000018">
    <property type="protein sequence ID" value="RSM44864.1"/>
    <property type="molecule type" value="Genomic_DNA"/>
</dbReference>
<dbReference type="PANTHER" id="PTHR43000">
    <property type="entry name" value="DTDP-D-GLUCOSE 4,6-DEHYDRATASE-RELATED"/>
    <property type="match status" value="1"/>
</dbReference>